<dbReference type="SUPFAM" id="SSF81383">
    <property type="entry name" value="F-box domain"/>
    <property type="match status" value="1"/>
</dbReference>
<keyword evidence="3" id="KW-1185">Reference proteome</keyword>
<dbReference type="EMBL" id="ML119106">
    <property type="protein sequence ID" value="RPB17192.1"/>
    <property type="molecule type" value="Genomic_DNA"/>
</dbReference>
<dbReference type="PROSITE" id="PS50181">
    <property type="entry name" value="FBOX"/>
    <property type="match status" value="1"/>
</dbReference>
<dbReference type="InParanoid" id="A0A3N4L6T0"/>
<name>A0A3N4L6T0_9PEZI</name>
<dbReference type="InterPro" id="IPR001810">
    <property type="entry name" value="F-box_dom"/>
</dbReference>
<protein>
    <recommendedName>
        <fullName evidence="1">F-box domain-containing protein</fullName>
    </recommendedName>
</protein>
<sequence length="520" mass="59656">MNIPQEIIDQIVSYLPDQVSYVRAALVNKAWNYAATSMLYRHIGMEFMPRNSNYEDMEHRGMYNVCLALAKNPYTSSVVQSLLLYFHQPQTNTTQQQEWEPSLAQVRSLLKEVIDRNGLPRVRKLSLLYPDVQIAHILLKGLLPQIHSLQVVSPVFKYLYFESEEPTVISNLQELDFQFTQDISRRGGGFLFSSEQLALNQEWKMMEDKMHDRVNGFLSRCPSLQVLKITGTKELHTLLQSAHFPSLKTLEIGQVFSHQVDFAVICLNSFLERHPTITRLAVNRLPDGSSHPFILPKESALNIREFISCIEEVPSDYLGFIRQFQQLETFRLEHHMIVGSISHREILELLPELQHHKQGIKNLTLPMPTHISGWTLTDAKRALARSSLTQFGIVFARSVPAVEKFGISQIGRFDMEASEWAQALSFHNSLRHFAIKTSFLPTISVHEPASYRQGLINDIARSFSAVPKLETVVFFESLNQQAVKVTIQRLDHDVVEGIEELISVEDVNEEFFDEFFDSGW</sequence>
<evidence type="ECO:0000313" key="2">
    <source>
        <dbReference type="EMBL" id="RPB17192.1"/>
    </source>
</evidence>
<feature type="domain" description="F-box" evidence="1">
    <location>
        <begin position="1"/>
        <end position="43"/>
    </location>
</feature>
<organism evidence="2 3">
    <name type="scientific">Morchella conica CCBAS932</name>
    <dbReference type="NCBI Taxonomy" id="1392247"/>
    <lineage>
        <taxon>Eukaryota</taxon>
        <taxon>Fungi</taxon>
        <taxon>Dikarya</taxon>
        <taxon>Ascomycota</taxon>
        <taxon>Pezizomycotina</taxon>
        <taxon>Pezizomycetes</taxon>
        <taxon>Pezizales</taxon>
        <taxon>Morchellaceae</taxon>
        <taxon>Morchella</taxon>
    </lineage>
</organism>
<evidence type="ECO:0000313" key="3">
    <source>
        <dbReference type="Proteomes" id="UP000277580"/>
    </source>
</evidence>
<reference evidence="2 3" key="1">
    <citation type="journal article" date="2018" name="Nat. Ecol. Evol.">
        <title>Pezizomycetes genomes reveal the molecular basis of ectomycorrhizal truffle lifestyle.</title>
        <authorList>
            <person name="Murat C."/>
            <person name="Payen T."/>
            <person name="Noel B."/>
            <person name="Kuo A."/>
            <person name="Morin E."/>
            <person name="Chen J."/>
            <person name="Kohler A."/>
            <person name="Krizsan K."/>
            <person name="Balestrini R."/>
            <person name="Da Silva C."/>
            <person name="Montanini B."/>
            <person name="Hainaut M."/>
            <person name="Levati E."/>
            <person name="Barry K.W."/>
            <person name="Belfiori B."/>
            <person name="Cichocki N."/>
            <person name="Clum A."/>
            <person name="Dockter R.B."/>
            <person name="Fauchery L."/>
            <person name="Guy J."/>
            <person name="Iotti M."/>
            <person name="Le Tacon F."/>
            <person name="Lindquist E.A."/>
            <person name="Lipzen A."/>
            <person name="Malagnac F."/>
            <person name="Mello A."/>
            <person name="Molinier V."/>
            <person name="Miyauchi S."/>
            <person name="Poulain J."/>
            <person name="Riccioni C."/>
            <person name="Rubini A."/>
            <person name="Sitrit Y."/>
            <person name="Splivallo R."/>
            <person name="Traeger S."/>
            <person name="Wang M."/>
            <person name="Zifcakova L."/>
            <person name="Wipf D."/>
            <person name="Zambonelli A."/>
            <person name="Paolocci F."/>
            <person name="Nowrousian M."/>
            <person name="Ottonello S."/>
            <person name="Baldrian P."/>
            <person name="Spatafora J.W."/>
            <person name="Henrissat B."/>
            <person name="Nagy L.G."/>
            <person name="Aury J.M."/>
            <person name="Wincker P."/>
            <person name="Grigoriev I.V."/>
            <person name="Bonfante P."/>
            <person name="Martin F.M."/>
        </authorList>
    </citation>
    <scope>NUCLEOTIDE SEQUENCE [LARGE SCALE GENOMIC DNA]</scope>
    <source>
        <strain evidence="2 3">CCBAS932</strain>
    </source>
</reference>
<dbReference type="InterPro" id="IPR036047">
    <property type="entry name" value="F-box-like_dom_sf"/>
</dbReference>
<dbReference type="OrthoDB" id="5297217at2759"/>
<dbReference type="SUPFAM" id="SSF52047">
    <property type="entry name" value="RNI-like"/>
    <property type="match status" value="1"/>
</dbReference>
<dbReference type="AlphaFoldDB" id="A0A3N4L6T0"/>
<gene>
    <name evidence="2" type="ORF">P167DRAFT_541270</name>
</gene>
<dbReference type="Proteomes" id="UP000277580">
    <property type="component" value="Unassembled WGS sequence"/>
</dbReference>
<proteinExistence type="predicted"/>
<dbReference type="InterPro" id="IPR032675">
    <property type="entry name" value="LRR_dom_sf"/>
</dbReference>
<evidence type="ECO:0000259" key="1">
    <source>
        <dbReference type="PROSITE" id="PS50181"/>
    </source>
</evidence>
<dbReference type="Pfam" id="PF12937">
    <property type="entry name" value="F-box-like"/>
    <property type="match status" value="1"/>
</dbReference>
<dbReference type="Gene3D" id="3.80.10.10">
    <property type="entry name" value="Ribonuclease Inhibitor"/>
    <property type="match status" value="1"/>
</dbReference>
<accession>A0A3N4L6T0</accession>